<dbReference type="Proteomes" id="UP001234202">
    <property type="component" value="Unassembled WGS sequence"/>
</dbReference>
<sequence>MYTDADDEALSPGPDVRVQLQRHITTFATASTTLAGVESDRSSGDDEDGTGISMALQLVESVGEMVSFQPVWAKPSGAAVDVEFSGRTAGGNPSHPTFMYNPQYRVHIKPDMSERAKRSTANLKCRLVGDDQTSYNVKLVWNQGERVTEYVQGPLTDFALQLPDFSVISFSLQTQDVVADSGEYRYGQTSVSKAGVGVGSYTLVPSSFEANRASKATLRIQSTLPLEVSSVPQEGAGMFSRTVKGQWSGSSAAGRPSLGSYEQNPRYELLLPEPTTILCRLQLAATTGTPIPISIAIFKRGPSGSLKQQVATSGPYADPVSGVVIPQTHLEAGIYVLVPSTYAGGTEASYVVSVYATRKFEVSGM</sequence>
<accession>A0ACC2X958</accession>
<protein>
    <submittedName>
        <fullName evidence="1">Uncharacterized protein</fullName>
    </submittedName>
</protein>
<reference evidence="1" key="1">
    <citation type="submission" date="2023-04" db="EMBL/GenBank/DDBJ databases">
        <title>Draft Genome sequencing of Naganishia species isolated from polar environments using Oxford Nanopore Technology.</title>
        <authorList>
            <person name="Leo P."/>
            <person name="Venkateswaran K."/>
        </authorList>
    </citation>
    <scope>NUCLEOTIDE SEQUENCE</scope>
    <source>
        <strain evidence="1">DBVPG 5303</strain>
    </source>
</reference>
<dbReference type="EMBL" id="JASBWV010000020">
    <property type="protein sequence ID" value="KAJ9120565.1"/>
    <property type="molecule type" value="Genomic_DNA"/>
</dbReference>
<gene>
    <name evidence="1" type="ORF">QFC24_005249</name>
</gene>
<keyword evidence="2" id="KW-1185">Reference proteome</keyword>
<name>A0ACC2X958_9TREE</name>
<comment type="caution">
    <text evidence="1">The sequence shown here is derived from an EMBL/GenBank/DDBJ whole genome shotgun (WGS) entry which is preliminary data.</text>
</comment>
<evidence type="ECO:0000313" key="2">
    <source>
        <dbReference type="Proteomes" id="UP001234202"/>
    </source>
</evidence>
<organism evidence="1 2">
    <name type="scientific">Naganishia onofrii</name>
    <dbReference type="NCBI Taxonomy" id="1851511"/>
    <lineage>
        <taxon>Eukaryota</taxon>
        <taxon>Fungi</taxon>
        <taxon>Dikarya</taxon>
        <taxon>Basidiomycota</taxon>
        <taxon>Agaricomycotina</taxon>
        <taxon>Tremellomycetes</taxon>
        <taxon>Filobasidiales</taxon>
        <taxon>Filobasidiaceae</taxon>
        <taxon>Naganishia</taxon>
    </lineage>
</organism>
<evidence type="ECO:0000313" key="1">
    <source>
        <dbReference type="EMBL" id="KAJ9120565.1"/>
    </source>
</evidence>
<proteinExistence type="predicted"/>